<dbReference type="Proteomes" id="UP001458880">
    <property type="component" value="Unassembled WGS sequence"/>
</dbReference>
<evidence type="ECO:0000256" key="1">
    <source>
        <dbReference type="SAM" id="MobiDB-lite"/>
    </source>
</evidence>
<feature type="compositionally biased region" description="Basic residues" evidence="1">
    <location>
        <begin position="67"/>
        <end position="78"/>
    </location>
</feature>
<feature type="region of interest" description="Disordered" evidence="1">
    <location>
        <begin position="66"/>
        <end position="85"/>
    </location>
</feature>
<comment type="caution">
    <text evidence="2">The sequence shown here is derived from an EMBL/GenBank/DDBJ whole genome shotgun (WGS) entry which is preliminary data.</text>
</comment>
<protein>
    <submittedName>
        <fullName evidence="2">Uncharacterized protein</fullName>
    </submittedName>
</protein>
<sequence>MSSYVTDRPVEAHKLPEAEEELVKNAVDTACTEGDPPNRPVNVPSISFAPPPPSITPELLRSYPKALPRKKLGGRPRGKSILLTDTPEMEAILTMKKKKYEKCDKTDSKAQEEEN</sequence>
<evidence type="ECO:0000313" key="3">
    <source>
        <dbReference type="Proteomes" id="UP001458880"/>
    </source>
</evidence>
<name>A0AAW1JW25_POPJA</name>
<evidence type="ECO:0000313" key="2">
    <source>
        <dbReference type="EMBL" id="KAK9709265.1"/>
    </source>
</evidence>
<organism evidence="2 3">
    <name type="scientific">Popillia japonica</name>
    <name type="common">Japanese beetle</name>
    <dbReference type="NCBI Taxonomy" id="7064"/>
    <lineage>
        <taxon>Eukaryota</taxon>
        <taxon>Metazoa</taxon>
        <taxon>Ecdysozoa</taxon>
        <taxon>Arthropoda</taxon>
        <taxon>Hexapoda</taxon>
        <taxon>Insecta</taxon>
        <taxon>Pterygota</taxon>
        <taxon>Neoptera</taxon>
        <taxon>Endopterygota</taxon>
        <taxon>Coleoptera</taxon>
        <taxon>Polyphaga</taxon>
        <taxon>Scarabaeiformia</taxon>
        <taxon>Scarabaeidae</taxon>
        <taxon>Rutelinae</taxon>
        <taxon>Popillia</taxon>
    </lineage>
</organism>
<reference evidence="2 3" key="1">
    <citation type="journal article" date="2024" name="BMC Genomics">
        <title>De novo assembly and annotation of Popillia japonica's genome with initial clues to its potential as an invasive pest.</title>
        <authorList>
            <person name="Cucini C."/>
            <person name="Boschi S."/>
            <person name="Funari R."/>
            <person name="Cardaioli E."/>
            <person name="Iannotti N."/>
            <person name="Marturano G."/>
            <person name="Paoli F."/>
            <person name="Bruttini M."/>
            <person name="Carapelli A."/>
            <person name="Frati F."/>
            <person name="Nardi F."/>
        </authorList>
    </citation>
    <scope>NUCLEOTIDE SEQUENCE [LARGE SCALE GENOMIC DNA]</scope>
    <source>
        <strain evidence="2">DMR45628</strain>
    </source>
</reference>
<dbReference type="EMBL" id="JASPKY010000313">
    <property type="protein sequence ID" value="KAK9709265.1"/>
    <property type="molecule type" value="Genomic_DNA"/>
</dbReference>
<dbReference type="AlphaFoldDB" id="A0AAW1JW25"/>
<gene>
    <name evidence="2" type="ORF">QE152_g26722</name>
</gene>
<keyword evidence="3" id="KW-1185">Reference proteome</keyword>
<accession>A0AAW1JW25</accession>
<proteinExistence type="predicted"/>
<feature type="region of interest" description="Disordered" evidence="1">
    <location>
        <begin position="30"/>
        <end position="59"/>
    </location>
</feature>